<sequence length="106" mass="11733">MDDVVRAQESVRAYGELVALAERLEALRQLGEDGVEAHTTAALHAVRFAATILWRTVPDVPSPDYRQDEERLLELAAHWREAALGLGEFAPQRPTLRLVENDGSSA</sequence>
<dbReference type="RefSeq" id="WP_265543174.1">
    <property type="nucleotide sequence ID" value="NZ_CP098740.1"/>
</dbReference>
<protein>
    <submittedName>
        <fullName evidence="1">Uncharacterized protein</fullName>
    </submittedName>
</protein>
<dbReference type="EMBL" id="CP098740">
    <property type="protein sequence ID" value="UZK55476.1"/>
    <property type="molecule type" value="Genomic_DNA"/>
</dbReference>
<keyword evidence="2" id="KW-1185">Reference proteome</keyword>
<evidence type="ECO:0000313" key="1">
    <source>
        <dbReference type="EMBL" id="UZK55476.1"/>
    </source>
</evidence>
<dbReference type="Proteomes" id="UP001164963">
    <property type="component" value="Chromosome"/>
</dbReference>
<evidence type="ECO:0000313" key="2">
    <source>
        <dbReference type="Proteomes" id="UP001164963"/>
    </source>
</evidence>
<reference evidence="1" key="1">
    <citation type="journal article" date="2022" name="Front. Microbiol.">
        <title>Mirubactin C rescues the lethal effect of cell wall biosynthesis mutations in Bacillus subtilis.</title>
        <authorList>
            <person name="Kepplinger B."/>
            <person name="Wen X."/>
            <person name="Tyler A.R."/>
            <person name="Kim B.Y."/>
            <person name="Brown J."/>
            <person name="Banks P."/>
            <person name="Dashti Y."/>
            <person name="Mackenzie E.S."/>
            <person name="Wills C."/>
            <person name="Kawai Y."/>
            <person name="Waldron K.J."/>
            <person name="Allenby N.E.E."/>
            <person name="Wu L.J."/>
            <person name="Hall M.J."/>
            <person name="Errington J."/>
        </authorList>
    </citation>
    <scope>NUCLEOTIDE SEQUENCE</scope>
    <source>
        <strain evidence="1">MDA8-470</strain>
    </source>
</reference>
<organism evidence="1 2">
    <name type="scientific">Streptomyces drozdowiczii</name>
    <dbReference type="NCBI Taxonomy" id="202862"/>
    <lineage>
        <taxon>Bacteria</taxon>
        <taxon>Bacillati</taxon>
        <taxon>Actinomycetota</taxon>
        <taxon>Actinomycetes</taxon>
        <taxon>Kitasatosporales</taxon>
        <taxon>Streptomycetaceae</taxon>
        <taxon>Streptomyces</taxon>
    </lineage>
</organism>
<accession>A0ABY6PUL7</accession>
<name>A0ABY6PUL7_9ACTN</name>
<proteinExistence type="predicted"/>
<gene>
    <name evidence="1" type="ORF">NEH16_16295</name>
</gene>